<gene>
    <name evidence="1" type="ORF">FNK824_LOCUS37546</name>
</gene>
<organism evidence="1 2">
    <name type="scientific">Rotaria sordida</name>
    <dbReference type="NCBI Taxonomy" id="392033"/>
    <lineage>
        <taxon>Eukaryota</taxon>
        <taxon>Metazoa</taxon>
        <taxon>Spiralia</taxon>
        <taxon>Gnathifera</taxon>
        <taxon>Rotifera</taxon>
        <taxon>Eurotatoria</taxon>
        <taxon>Bdelloidea</taxon>
        <taxon>Philodinida</taxon>
        <taxon>Philodinidae</taxon>
        <taxon>Rotaria</taxon>
    </lineage>
</organism>
<reference evidence="1" key="1">
    <citation type="submission" date="2021-02" db="EMBL/GenBank/DDBJ databases">
        <authorList>
            <person name="Nowell W R."/>
        </authorList>
    </citation>
    <scope>NUCLEOTIDE SEQUENCE</scope>
</reference>
<dbReference type="AlphaFoldDB" id="A0A820D6G0"/>
<proteinExistence type="predicted"/>
<feature type="non-terminal residue" evidence="1">
    <location>
        <position position="93"/>
    </location>
</feature>
<evidence type="ECO:0000313" key="2">
    <source>
        <dbReference type="Proteomes" id="UP000663874"/>
    </source>
</evidence>
<dbReference type="Proteomes" id="UP000663874">
    <property type="component" value="Unassembled WGS sequence"/>
</dbReference>
<protein>
    <submittedName>
        <fullName evidence="1">Uncharacterized protein</fullName>
    </submittedName>
</protein>
<sequence length="93" mass="10875">MVEIYLITNILSKYLQNSDISLTNALIQVKITVETLKTLRTEFKFEELWNKTMEMCETNDIDGPKEIRKRMIPAKLGAGCLIPDHFTIKDHYR</sequence>
<name>A0A820D6G0_9BILA</name>
<comment type="caution">
    <text evidence="1">The sequence shown here is derived from an EMBL/GenBank/DDBJ whole genome shotgun (WGS) entry which is preliminary data.</text>
</comment>
<evidence type="ECO:0000313" key="1">
    <source>
        <dbReference type="EMBL" id="CAF4227461.1"/>
    </source>
</evidence>
<dbReference type="EMBL" id="CAJOBE010019288">
    <property type="protein sequence ID" value="CAF4227461.1"/>
    <property type="molecule type" value="Genomic_DNA"/>
</dbReference>
<accession>A0A820D6G0</accession>